<evidence type="ECO:0000256" key="2">
    <source>
        <dbReference type="ARBA" id="ARBA00022801"/>
    </source>
</evidence>
<dbReference type="EMBL" id="KB206469">
    <property type="protein sequence ID" value="ELP91477.1"/>
    <property type="molecule type" value="Genomic_DNA"/>
</dbReference>
<proteinExistence type="predicted"/>
<name>A0A0A1U9F3_ENTIV</name>
<dbReference type="Pfam" id="PF21530">
    <property type="entry name" value="Pif1_2B_dom"/>
    <property type="match status" value="1"/>
</dbReference>
<evidence type="ECO:0000256" key="3">
    <source>
        <dbReference type="ARBA" id="ARBA00022806"/>
    </source>
</evidence>
<dbReference type="OrthoDB" id="272985at2759"/>
<dbReference type="InterPro" id="IPR049163">
    <property type="entry name" value="Pif1-like_2B_dom"/>
</dbReference>
<dbReference type="InterPro" id="IPR027417">
    <property type="entry name" value="P-loop_NTPase"/>
</dbReference>
<dbReference type="GeneID" id="14890456"/>
<sequence length="145" mass="16179">MFCPSGTPPHHLVLKVGTIVILLRNLNVSLGLCNGTPLIVTELQLHSIVAKNIQTGRLVIIPKIVFTPSDKTLSFHLRRVQFPVIPAFAMTINKSQGQSFMHVGIDLTYQVFSRGQLYVALSRSKDKNNIKIKMPEEKCKKVNCV</sequence>
<dbReference type="Proteomes" id="UP000014680">
    <property type="component" value="Unassembled WGS sequence"/>
</dbReference>
<keyword evidence="5" id="KW-0732">Signal</keyword>
<keyword evidence="9" id="KW-1185">Reference proteome</keyword>
<dbReference type="GO" id="GO:0004386">
    <property type="term" value="F:helicase activity"/>
    <property type="evidence" value="ECO:0007669"/>
    <property type="project" value="UniProtKB-KW"/>
</dbReference>
<dbReference type="SUPFAM" id="SSF52540">
    <property type="entry name" value="P-loop containing nucleoside triphosphate hydrolases"/>
    <property type="match status" value="1"/>
</dbReference>
<dbReference type="RefSeq" id="XP_004258248.1">
    <property type="nucleotide sequence ID" value="XM_004258200.1"/>
</dbReference>
<evidence type="ECO:0000313" key="9">
    <source>
        <dbReference type="Proteomes" id="UP000014680"/>
    </source>
</evidence>
<feature type="chain" id="PRO_5001980320" evidence="5">
    <location>
        <begin position="32"/>
        <end position="145"/>
    </location>
</feature>
<dbReference type="InterPro" id="IPR003840">
    <property type="entry name" value="DNA_helicase_dom"/>
</dbReference>
<protein>
    <submittedName>
        <fullName evidence="8">Uncharacterized protein</fullName>
    </submittedName>
</protein>
<organism evidence="8 9">
    <name type="scientific">Entamoeba invadens IP1</name>
    <dbReference type="NCBI Taxonomy" id="370355"/>
    <lineage>
        <taxon>Eukaryota</taxon>
        <taxon>Amoebozoa</taxon>
        <taxon>Evosea</taxon>
        <taxon>Archamoebae</taxon>
        <taxon>Mastigamoebida</taxon>
        <taxon>Entamoebidae</taxon>
        <taxon>Entamoeba</taxon>
    </lineage>
</organism>
<dbReference type="GO" id="GO:0016787">
    <property type="term" value="F:hydrolase activity"/>
    <property type="evidence" value="ECO:0007669"/>
    <property type="project" value="UniProtKB-KW"/>
</dbReference>
<feature type="signal peptide" evidence="5">
    <location>
        <begin position="1"/>
        <end position="31"/>
    </location>
</feature>
<dbReference type="GO" id="GO:0005657">
    <property type="term" value="C:replication fork"/>
    <property type="evidence" value="ECO:0007669"/>
    <property type="project" value="TreeGrafter"/>
</dbReference>
<evidence type="ECO:0000259" key="6">
    <source>
        <dbReference type="Pfam" id="PF02689"/>
    </source>
</evidence>
<keyword evidence="2" id="KW-0378">Hydrolase</keyword>
<dbReference type="PANTHER" id="PTHR23274">
    <property type="entry name" value="DNA HELICASE-RELATED"/>
    <property type="match status" value="1"/>
</dbReference>
<feature type="domain" description="DNA helicase Pif1-like 2B" evidence="7">
    <location>
        <begin position="5"/>
        <end position="43"/>
    </location>
</feature>
<dbReference type="PANTHER" id="PTHR23274:SF51">
    <property type="entry name" value="OS03G0423850 PROTEIN"/>
    <property type="match status" value="1"/>
</dbReference>
<keyword evidence="3" id="KW-0347">Helicase</keyword>
<gene>
    <name evidence="8" type="ORF">EIN_143770</name>
</gene>
<dbReference type="CDD" id="cd18809">
    <property type="entry name" value="SF1_C_RecD"/>
    <property type="match status" value="1"/>
</dbReference>
<evidence type="ECO:0000256" key="4">
    <source>
        <dbReference type="ARBA" id="ARBA00022840"/>
    </source>
</evidence>
<keyword evidence="1" id="KW-0547">Nucleotide-binding</keyword>
<dbReference type="VEuPathDB" id="AmoebaDB:EIN_143770"/>
<reference evidence="8 9" key="1">
    <citation type="submission" date="2012-10" db="EMBL/GenBank/DDBJ databases">
        <authorList>
            <person name="Zafar N."/>
            <person name="Inman J."/>
            <person name="Hall N."/>
            <person name="Lorenzi H."/>
            <person name="Caler E."/>
        </authorList>
    </citation>
    <scope>NUCLEOTIDE SEQUENCE [LARGE SCALE GENOMIC DNA]</scope>
    <source>
        <strain evidence="8 9">IP1</strain>
    </source>
</reference>
<dbReference type="GO" id="GO:0006260">
    <property type="term" value="P:DNA replication"/>
    <property type="evidence" value="ECO:0007669"/>
    <property type="project" value="TreeGrafter"/>
</dbReference>
<dbReference type="OMA" id="FAIQINK"/>
<dbReference type="KEGG" id="eiv:EIN_143770"/>
<dbReference type="AlphaFoldDB" id="A0A0A1U9F3"/>
<feature type="domain" description="DNA replication helicase" evidence="6">
    <location>
        <begin position="80"/>
        <end position="134"/>
    </location>
</feature>
<accession>A0A0A1U9F3</accession>
<evidence type="ECO:0000259" key="7">
    <source>
        <dbReference type="Pfam" id="PF21530"/>
    </source>
</evidence>
<evidence type="ECO:0000313" key="8">
    <source>
        <dbReference type="EMBL" id="ELP91477.1"/>
    </source>
</evidence>
<dbReference type="Pfam" id="PF02689">
    <property type="entry name" value="Herpes_Helicase"/>
    <property type="match status" value="1"/>
</dbReference>
<dbReference type="GO" id="GO:0005524">
    <property type="term" value="F:ATP binding"/>
    <property type="evidence" value="ECO:0007669"/>
    <property type="project" value="UniProtKB-KW"/>
</dbReference>
<dbReference type="Gene3D" id="3.40.50.300">
    <property type="entry name" value="P-loop containing nucleotide triphosphate hydrolases"/>
    <property type="match status" value="1"/>
</dbReference>
<evidence type="ECO:0000256" key="1">
    <source>
        <dbReference type="ARBA" id="ARBA00022741"/>
    </source>
</evidence>
<evidence type="ECO:0000256" key="5">
    <source>
        <dbReference type="SAM" id="SignalP"/>
    </source>
</evidence>
<keyword evidence="4" id="KW-0067">ATP-binding</keyword>